<evidence type="ECO:0000313" key="2">
    <source>
        <dbReference type="Proteomes" id="UP000077563"/>
    </source>
</evidence>
<dbReference type="Proteomes" id="UP000077563">
    <property type="component" value="Unassembled WGS sequence"/>
</dbReference>
<accession>A0A9X5KQQ3</accession>
<comment type="caution">
    <text evidence="1">The sequence shown here is derived from an EMBL/GenBank/DDBJ whole genome shotgun (WGS) entry which is preliminary data.</text>
</comment>
<organism evidence="1 2">
    <name type="scientific">Pseudomonas marginalis</name>
    <name type="common">Pseudomonas panacis</name>
    <dbReference type="NCBI Taxonomy" id="298"/>
    <lineage>
        <taxon>Bacteria</taxon>
        <taxon>Pseudomonadati</taxon>
        <taxon>Pseudomonadota</taxon>
        <taxon>Gammaproteobacteria</taxon>
        <taxon>Pseudomonadales</taxon>
        <taxon>Pseudomonadaceae</taxon>
        <taxon>Pseudomonas</taxon>
    </lineage>
</organism>
<dbReference type="AlphaFoldDB" id="A0A9X5KQQ3"/>
<reference evidence="1 2" key="1">
    <citation type="submission" date="2015-09" db="EMBL/GenBank/DDBJ databases">
        <title>Genome sequence of Pseudomonas marginalis ICMP 3553.</title>
        <authorList>
            <person name="Visnovsky S."/>
            <person name="Lu A."/>
            <person name="Panda P."/>
            <person name="Pitman A."/>
        </authorList>
    </citation>
    <scope>NUCLEOTIDE SEQUENCE [LARGE SCALE GENOMIC DNA]</scope>
    <source>
        <strain evidence="1 2">ICMP 3553</strain>
    </source>
</reference>
<proteinExistence type="predicted"/>
<sequence length="644" mass="69014">MSTFATGSSARSMSLAPLLSSHLEKQVTPLTAFDAPERRFGEHFNASSHSAVIKLMMLTFGARPTDMFNDVRSTGEGYDVTMKDGIQLHLSRQELQQAAAASRFAGNDSDILSSAYFALAVFIKRKQLGSCNAAGLAGFEAVLTESLQGETTFNMLKGMGLSGHLQYVPTATVVGEGGNGVADSYDAGSSLIHAGKAHRFGRESSPDRSYLYTLVNDSAPKPRIIPSPVTPVVVPEADPPTKNVRPQAAEVLQGFTTSSRNFGEVFDLSSHAAVIKLMMLRFGRSPSDMFEKVEGTQSGYSVTMKDGFELTLSRQELQRASEASRFTGPDAQMITDAHFMLAAFAKRKQIERDVQFDSALSGTLRGETPYNVLRGMGLIGFLRVAPPGKLLEPHSVGVTNTFNFSGALVVEGIKHGQGGKAAVVKDYGYQLAADLPGEPHKGRPAQFSAAPVGVSPADIWAGFYQGVEGNCVTVSAIKAAMMKYGQNPLGIYKRVTETSEGFTITMRDACTVTLTHAELEMARAAANFKGEDKGLVDDAVFLYAVSAKRAQRENHEFKAGGSFGAALQTLNDGEMPGDALRRLGLYAFTRPSSVQELASGVPGTLANFWHSVVVVEGALDEYGAKRDLQGSEWMQKGGVALKLI</sequence>
<gene>
    <name evidence="1" type="ORF">AO064_22690</name>
</gene>
<dbReference type="RefSeq" id="WP_064055147.1">
    <property type="nucleotide sequence ID" value="NZ_LKEG01000056.1"/>
</dbReference>
<dbReference type="EMBL" id="LKEG01000056">
    <property type="protein sequence ID" value="OAJ46055.1"/>
    <property type="molecule type" value="Genomic_DNA"/>
</dbReference>
<name>A0A9X5KQQ3_PSEMA</name>
<evidence type="ECO:0000313" key="1">
    <source>
        <dbReference type="EMBL" id="OAJ46055.1"/>
    </source>
</evidence>
<protein>
    <submittedName>
        <fullName evidence="1">Uncharacterized protein</fullName>
    </submittedName>
</protein>